<dbReference type="Pfam" id="PF06452">
    <property type="entry name" value="CBM9_1"/>
    <property type="match status" value="1"/>
</dbReference>
<evidence type="ECO:0000256" key="1">
    <source>
        <dbReference type="ARBA" id="ARBA00022833"/>
    </source>
</evidence>
<dbReference type="Pfam" id="PF02585">
    <property type="entry name" value="PIG-L"/>
    <property type="match status" value="1"/>
</dbReference>
<organism evidence="4 5">
    <name type="scientific">Kibdelosporangium aridum</name>
    <dbReference type="NCBI Taxonomy" id="2030"/>
    <lineage>
        <taxon>Bacteria</taxon>
        <taxon>Bacillati</taxon>
        <taxon>Actinomycetota</taxon>
        <taxon>Actinomycetes</taxon>
        <taxon>Pseudonocardiales</taxon>
        <taxon>Pseudonocardiaceae</taxon>
        <taxon>Kibdelosporangium</taxon>
    </lineage>
</organism>
<dbReference type="AlphaFoldDB" id="A0A428Z6S6"/>
<dbReference type="SUPFAM" id="SSF49344">
    <property type="entry name" value="CBD9-like"/>
    <property type="match status" value="1"/>
</dbReference>
<dbReference type="GO" id="GO:0016052">
    <property type="term" value="P:carbohydrate catabolic process"/>
    <property type="evidence" value="ECO:0007669"/>
    <property type="project" value="InterPro"/>
</dbReference>
<keyword evidence="2" id="KW-0732">Signal</keyword>
<keyword evidence="1" id="KW-0862">Zinc</keyword>
<dbReference type="PANTHER" id="PTHR12993">
    <property type="entry name" value="N-ACETYLGLUCOSAMINYL-PHOSPHATIDYLINOSITOL DE-N-ACETYLASE-RELATED"/>
    <property type="match status" value="1"/>
</dbReference>
<gene>
    <name evidence="4" type="ORF">DMH04_23565</name>
</gene>
<evidence type="ECO:0000259" key="3">
    <source>
        <dbReference type="Pfam" id="PF06452"/>
    </source>
</evidence>
<evidence type="ECO:0000313" key="4">
    <source>
        <dbReference type="EMBL" id="RSM83124.1"/>
    </source>
</evidence>
<dbReference type="Proteomes" id="UP000287547">
    <property type="component" value="Unassembled WGS sequence"/>
</dbReference>
<reference evidence="4 5" key="1">
    <citation type="submission" date="2018-05" db="EMBL/GenBank/DDBJ databases">
        <title>Evolution of GPA BGCs.</title>
        <authorList>
            <person name="Waglechner N."/>
            <person name="Wright G.D."/>
        </authorList>
    </citation>
    <scope>NUCLEOTIDE SEQUENCE [LARGE SCALE GENOMIC DNA]</scope>
    <source>
        <strain evidence="4 5">A82846</strain>
    </source>
</reference>
<name>A0A428Z6S6_KIBAR</name>
<dbReference type="EMBL" id="QHKI01000020">
    <property type="protein sequence ID" value="RSM83124.1"/>
    <property type="molecule type" value="Genomic_DNA"/>
</dbReference>
<protein>
    <recommendedName>
        <fullName evidence="3">Carbohydrate-binding domain-containing protein</fullName>
    </recommendedName>
</protein>
<dbReference type="GO" id="GO:0004553">
    <property type="term" value="F:hydrolase activity, hydrolyzing O-glycosyl compounds"/>
    <property type="evidence" value="ECO:0007669"/>
    <property type="project" value="InterPro"/>
</dbReference>
<dbReference type="InterPro" id="IPR010502">
    <property type="entry name" value="Carb-bd_dom_fam9"/>
</dbReference>
<dbReference type="PANTHER" id="PTHR12993:SF11">
    <property type="entry name" value="N-ACETYLGLUCOSAMINYL-PHOSPHATIDYLINOSITOL DE-N-ACETYLASE"/>
    <property type="match status" value="1"/>
</dbReference>
<dbReference type="GO" id="GO:0016137">
    <property type="term" value="P:glycoside metabolic process"/>
    <property type="evidence" value="ECO:0007669"/>
    <property type="project" value="UniProtKB-ARBA"/>
</dbReference>
<dbReference type="GO" id="GO:0016811">
    <property type="term" value="F:hydrolase activity, acting on carbon-nitrogen (but not peptide) bonds, in linear amides"/>
    <property type="evidence" value="ECO:0007669"/>
    <property type="project" value="TreeGrafter"/>
</dbReference>
<sequence>MARSKARRGNVRWVALLPLVLLAGATAVPAQAVERDRAELDVLFVGAHPDDEAGSLAALGQFKVRSGVVTVTRGEGGGNAVGTEEGPELGRLREAEERRAVGKAGITDVFNLDKADFYYTVSSPLTQQAWGHEDSLGKLVRVIRQTKPKVVITMDPAPSPGNHGNHQYAARLAIEAFDKAADPKSFRDQGLRPWAVSRLFTSGLDGARTRGPNCVSAFTPDEPTDRVWGVWAGAPAYGGQTWAQVERAAQREYASQGWAGFPDVPTDPAQIGCDYFTQIASRVPYRVDNRGPLGILEGAIVPGELPLGTKLSAKPSKYAVTAGSQVRIDVTSSVRGPVTLTPPAGWTVRGDTVTVAADAKPGKARIGVRVASGGKSGFTEALVEVVPALTATQQPLPQVAQYQQWVQEVGHPELANSVAPVLTLPSGGSRDIDITIRNQSDVAREGAVSLTMPAGFEASPEQRFPSVAPGASAVVRFSVRNTDPALPTGMRGGDYRYAINIPGATAHAALELVPATTIPQAGVSPVIDGVSGAGEYPGPESDISSRWEGDDCTSVNDCSATARLSWRDDTLFALVTVTDDVLGTRLATADCKRHWRTDSVELTIDPRGRSENTSTTYKLAVLPVTAEGPPCALRDADNKQGGAPGVRVASKTTETGYVVEVAVPLSEVPGAVDPASAGLNVLVYDSDTQDRTGQTRIGWSTWGGVQGDPYRWGRAKLDGYTPPPDRPIDPPAPVLPLEALASVDSPQSLEQSIRLGLPPGAAPAARPIRIHRGFLLTSEKGTAYVFDNGQRHVLQVSPGLTKLPHGQLLLGFITTRGATAAAESR</sequence>
<comment type="caution">
    <text evidence="4">The sequence shown here is derived from an EMBL/GenBank/DDBJ whole genome shotgun (WGS) entry which is preliminary data.</text>
</comment>
<feature type="signal peptide" evidence="2">
    <location>
        <begin position="1"/>
        <end position="32"/>
    </location>
</feature>
<dbReference type="OrthoDB" id="3913894at2"/>
<proteinExistence type="predicted"/>
<dbReference type="SUPFAM" id="SSF102588">
    <property type="entry name" value="LmbE-like"/>
    <property type="match status" value="1"/>
</dbReference>
<evidence type="ECO:0000313" key="5">
    <source>
        <dbReference type="Proteomes" id="UP000287547"/>
    </source>
</evidence>
<dbReference type="InterPro" id="IPR024078">
    <property type="entry name" value="LmbE-like_dom_sf"/>
</dbReference>
<dbReference type="GO" id="GO:0030246">
    <property type="term" value="F:carbohydrate binding"/>
    <property type="evidence" value="ECO:0007669"/>
    <property type="project" value="InterPro"/>
</dbReference>
<dbReference type="InterPro" id="IPR003737">
    <property type="entry name" value="GlcNAc_PI_deacetylase-related"/>
</dbReference>
<feature type="domain" description="Carbohydrate-binding" evidence="3">
    <location>
        <begin position="527"/>
        <end position="719"/>
    </location>
</feature>
<dbReference type="Gene3D" id="3.40.50.10320">
    <property type="entry name" value="LmbE-like"/>
    <property type="match status" value="1"/>
</dbReference>
<evidence type="ECO:0000256" key="2">
    <source>
        <dbReference type="SAM" id="SignalP"/>
    </source>
</evidence>
<accession>A0A428Z6S6</accession>
<dbReference type="Gene3D" id="2.60.40.1190">
    <property type="match status" value="1"/>
</dbReference>
<feature type="chain" id="PRO_5019287706" description="Carbohydrate-binding domain-containing protein" evidence="2">
    <location>
        <begin position="33"/>
        <end position="825"/>
    </location>
</feature>
<dbReference type="CDD" id="cd09619">
    <property type="entry name" value="CBM9_like_4"/>
    <property type="match status" value="1"/>
</dbReference>